<dbReference type="OrthoDB" id="7950977at2"/>
<dbReference type="Proteomes" id="UP000251889">
    <property type="component" value="Unassembled WGS sequence"/>
</dbReference>
<dbReference type="NCBIfam" id="NF005841">
    <property type="entry name" value="PRK07758.1"/>
    <property type="match status" value="1"/>
</dbReference>
<dbReference type="Gene3D" id="1.10.150.20">
    <property type="entry name" value="5' to 3' exonuclease, C-terminal subdomain"/>
    <property type="match status" value="1"/>
</dbReference>
<dbReference type="RefSeq" id="WP_112745145.1">
    <property type="nucleotide sequence ID" value="NZ_QMFY01000001.1"/>
</dbReference>
<reference evidence="1 2" key="1">
    <citation type="submission" date="2018-06" db="EMBL/GenBank/DDBJ databases">
        <title>Chryseolinea flavus sp. nov., a member of the phylum Bacteroidetes isolated from soil.</title>
        <authorList>
            <person name="Li Y."/>
            <person name="Wang J."/>
        </authorList>
    </citation>
    <scope>NUCLEOTIDE SEQUENCE [LARGE SCALE GENOMIC DNA]</scope>
    <source>
        <strain evidence="1 2">SDU1-6</strain>
    </source>
</reference>
<comment type="caution">
    <text evidence="1">The sequence shown here is derived from an EMBL/GenBank/DDBJ whole genome shotgun (WGS) entry which is preliminary data.</text>
</comment>
<name>A0A364Y787_9BACT</name>
<accession>A0A364Y787</accession>
<organism evidence="1 2">
    <name type="scientific">Pseudochryseolinea flava</name>
    <dbReference type="NCBI Taxonomy" id="2059302"/>
    <lineage>
        <taxon>Bacteria</taxon>
        <taxon>Pseudomonadati</taxon>
        <taxon>Bacteroidota</taxon>
        <taxon>Cytophagia</taxon>
        <taxon>Cytophagales</taxon>
        <taxon>Fulvivirgaceae</taxon>
        <taxon>Pseudochryseolinea</taxon>
    </lineage>
</organism>
<proteinExistence type="predicted"/>
<evidence type="ECO:0008006" key="3">
    <source>
        <dbReference type="Google" id="ProtNLM"/>
    </source>
</evidence>
<keyword evidence="2" id="KW-1185">Reference proteome</keyword>
<dbReference type="SUPFAM" id="SSF47789">
    <property type="entry name" value="C-terminal domain of RNA polymerase alpha subunit"/>
    <property type="match status" value="1"/>
</dbReference>
<gene>
    <name evidence="1" type="ORF">DQQ10_02160</name>
</gene>
<evidence type="ECO:0000313" key="2">
    <source>
        <dbReference type="Proteomes" id="UP000251889"/>
    </source>
</evidence>
<protein>
    <recommendedName>
        <fullName evidence="3">RNA polymerase alpha subunit C-terminal domain-containing protein</fullName>
    </recommendedName>
</protein>
<dbReference type="EMBL" id="QMFY01000001">
    <property type="protein sequence ID" value="RAW02931.1"/>
    <property type="molecule type" value="Genomic_DNA"/>
</dbReference>
<evidence type="ECO:0000313" key="1">
    <source>
        <dbReference type="EMBL" id="RAW02931.1"/>
    </source>
</evidence>
<sequence>MPKGNLRICKEGHRFYKSSDCPNCPICERARKPNTGFLALLSAPAQRALIGAGIKTLKSLARHSETHIASLHGMGPTGIKILREALRKEGLSFRTEKK</sequence>
<dbReference type="AlphaFoldDB" id="A0A364Y787"/>